<accession>A0ABV2QT22</accession>
<dbReference type="RefSeq" id="WP_354026158.1">
    <property type="nucleotide sequence ID" value="NZ_JBEPSJ010000005.1"/>
</dbReference>
<evidence type="ECO:0000313" key="1">
    <source>
        <dbReference type="EMBL" id="MET4583998.1"/>
    </source>
</evidence>
<organism evidence="1 2">
    <name type="scientific">Conyzicola nivalis</name>
    <dbReference type="NCBI Taxonomy" id="1477021"/>
    <lineage>
        <taxon>Bacteria</taxon>
        <taxon>Bacillati</taxon>
        <taxon>Actinomycetota</taxon>
        <taxon>Actinomycetes</taxon>
        <taxon>Micrococcales</taxon>
        <taxon>Microbacteriaceae</taxon>
        <taxon>Conyzicola</taxon>
    </lineage>
</organism>
<keyword evidence="2" id="KW-1185">Reference proteome</keyword>
<dbReference type="Proteomes" id="UP001549257">
    <property type="component" value="Unassembled WGS sequence"/>
</dbReference>
<name>A0ABV2QT22_9MICO</name>
<dbReference type="EMBL" id="JBEPSJ010000005">
    <property type="protein sequence ID" value="MET4583998.1"/>
    <property type="molecule type" value="Genomic_DNA"/>
</dbReference>
<sequence length="99" mass="11043">MRQYDSWAEVMAELELSVETASNTDGATDAAAHVAWTPPTHLGPLPLHLRDQAERLLLDQRESIRNLEEMHRETGRHLAAVRSVPRQADGQSVYLDVSG</sequence>
<protein>
    <submittedName>
        <fullName evidence="1">Uncharacterized protein</fullName>
    </submittedName>
</protein>
<proteinExistence type="predicted"/>
<reference evidence="1 2" key="1">
    <citation type="submission" date="2024-06" db="EMBL/GenBank/DDBJ databases">
        <title>Sorghum-associated microbial communities from plants grown in Nebraska, USA.</title>
        <authorList>
            <person name="Schachtman D."/>
        </authorList>
    </citation>
    <scope>NUCLEOTIDE SEQUENCE [LARGE SCALE GENOMIC DNA]</scope>
    <source>
        <strain evidence="1 2">2857</strain>
    </source>
</reference>
<evidence type="ECO:0000313" key="2">
    <source>
        <dbReference type="Proteomes" id="UP001549257"/>
    </source>
</evidence>
<gene>
    <name evidence="1" type="ORF">ABIE21_003529</name>
</gene>
<comment type="caution">
    <text evidence="1">The sequence shown here is derived from an EMBL/GenBank/DDBJ whole genome shotgun (WGS) entry which is preliminary data.</text>
</comment>